<sequence length="456" mass="50784">MNAAIGHSSFISNNDRSNRMNVFGTDVLDWDPWAGGAIDWDPWAGGESLNSESDDEGKKDNTDSNNSSNRKKQKKKKKVVRGEKSDDTDCNKKDYENGEDGTVPLSYYKDNDNTKESKVPSSSRRHSSKGRGRTIIKKRRSRSSSNHHDSCSDSISRRSHSVSDAPTITNQKRRSRRRQPEGQDQDAALQKRVYGSDSKQRRSSVKDALAELLSTLDTHDSDTKNRPSNVKNALGEFLSIDDDDNNINTTALDTQSENISSSSKPKLRSRDRRIGGKKNSRSSGNQSVASAPTAANEQSKTRNPPRCKSHASNKDKNKNKNRTRSRSRDPSHQGSSLSVPKVPREASLPPSLSRSYLPKGTQKRVSGSDSRTRRSIIKDALEQCLTNDDGVDDNINININKMTSDTQSEHISSSSSKPKMRSRELRKGGSRDPPHQDSSLSMPKMPRKQQSLNKIY</sequence>
<organism evidence="2 3">
    <name type="scientific">Fragilariopsis cylindrus CCMP1102</name>
    <dbReference type="NCBI Taxonomy" id="635003"/>
    <lineage>
        <taxon>Eukaryota</taxon>
        <taxon>Sar</taxon>
        <taxon>Stramenopiles</taxon>
        <taxon>Ochrophyta</taxon>
        <taxon>Bacillariophyta</taxon>
        <taxon>Bacillariophyceae</taxon>
        <taxon>Bacillariophycidae</taxon>
        <taxon>Bacillariales</taxon>
        <taxon>Bacillariaceae</taxon>
        <taxon>Fragilariopsis</taxon>
    </lineage>
</organism>
<reference evidence="2 3" key="1">
    <citation type="submission" date="2016-09" db="EMBL/GenBank/DDBJ databases">
        <title>Extensive genetic diversity and differential bi-allelic expression allows diatom success in the polar Southern Ocean.</title>
        <authorList>
            <consortium name="DOE Joint Genome Institute"/>
            <person name="Mock T."/>
            <person name="Otillar R.P."/>
            <person name="Strauss J."/>
            <person name="Dupont C."/>
            <person name="Frickenhaus S."/>
            <person name="Maumus F."/>
            <person name="Mcmullan M."/>
            <person name="Sanges R."/>
            <person name="Schmutz J."/>
            <person name="Toseland A."/>
            <person name="Valas R."/>
            <person name="Veluchamy A."/>
            <person name="Ward B.J."/>
            <person name="Allen A."/>
            <person name="Barry K."/>
            <person name="Falciatore A."/>
            <person name="Ferrante M."/>
            <person name="Fortunato A.E."/>
            <person name="Gloeckner G."/>
            <person name="Gruber A."/>
            <person name="Hipkin R."/>
            <person name="Janech M."/>
            <person name="Kroth P."/>
            <person name="Leese F."/>
            <person name="Lindquist E."/>
            <person name="Lyon B.R."/>
            <person name="Martin J."/>
            <person name="Mayer C."/>
            <person name="Parker M."/>
            <person name="Quesneville H."/>
            <person name="Raymond J."/>
            <person name="Uhlig C."/>
            <person name="Valentin K.U."/>
            <person name="Worden A.Z."/>
            <person name="Armbrust E.V."/>
            <person name="Bowler C."/>
            <person name="Green B."/>
            <person name="Moulton V."/>
            <person name="Van Oosterhout C."/>
            <person name="Grigoriev I."/>
        </authorList>
    </citation>
    <scope>NUCLEOTIDE SEQUENCE [LARGE SCALE GENOMIC DNA]</scope>
    <source>
        <strain evidence="2 3">CCMP1102</strain>
    </source>
</reference>
<feature type="compositionally biased region" description="Basic residues" evidence="1">
    <location>
        <begin position="265"/>
        <end position="280"/>
    </location>
</feature>
<feature type="compositionally biased region" description="Basic and acidic residues" evidence="1">
    <location>
        <begin position="80"/>
        <end position="96"/>
    </location>
</feature>
<evidence type="ECO:0000256" key="1">
    <source>
        <dbReference type="SAM" id="MobiDB-lite"/>
    </source>
</evidence>
<dbReference type="AlphaFoldDB" id="A0A1E7F9S7"/>
<feature type="compositionally biased region" description="Basic and acidic residues" evidence="1">
    <location>
        <begin position="421"/>
        <end position="435"/>
    </location>
</feature>
<feature type="compositionally biased region" description="Low complexity" evidence="1">
    <location>
        <begin position="401"/>
        <end position="417"/>
    </location>
</feature>
<feature type="compositionally biased region" description="Low complexity" evidence="1">
    <location>
        <begin position="347"/>
        <end position="358"/>
    </location>
</feature>
<feature type="region of interest" description="Disordered" evidence="1">
    <location>
        <begin position="240"/>
        <end position="374"/>
    </location>
</feature>
<dbReference type="EMBL" id="KV784360">
    <property type="protein sequence ID" value="OEU14918.1"/>
    <property type="molecule type" value="Genomic_DNA"/>
</dbReference>
<feature type="compositionally biased region" description="Basic residues" evidence="1">
    <location>
        <begin position="69"/>
        <end position="79"/>
    </location>
</feature>
<gene>
    <name evidence="2" type="ORF">FRACYDRAFT_241476</name>
</gene>
<evidence type="ECO:0000313" key="3">
    <source>
        <dbReference type="Proteomes" id="UP000095751"/>
    </source>
</evidence>
<dbReference type="Proteomes" id="UP000095751">
    <property type="component" value="Unassembled WGS sequence"/>
</dbReference>
<evidence type="ECO:0000313" key="2">
    <source>
        <dbReference type="EMBL" id="OEU14918.1"/>
    </source>
</evidence>
<dbReference type="InParanoid" id="A0A1E7F9S7"/>
<proteinExistence type="predicted"/>
<accession>A0A1E7F9S7</accession>
<feature type="compositionally biased region" description="Basic and acidic residues" evidence="1">
    <location>
        <begin position="109"/>
        <end position="118"/>
    </location>
</feature>
<feature type="region of interest" description="Disordered" evidence="1">
    <location>
        <begin position="39"/>
        <end position="206"/>
    </location>
</feature>
<feature type="compositionally biased region" description="Polar residues" evidence="1">
    <location>
        <begin position="249"/>
        <end position="264"/>
    </location>
</feature>
<feature type="region of interest" description="Disordered" evidence="1">
    <location>
        <begin position="401"/>
        <end position="456"/>
    </location>
</feature>
<keyword evidence="3" id="KW-1185">Reference proteome</keyword>
<dbReference type="KEGG" id="fcy:FRACYDRAFT_241476"/>
<name>A0A1E7F9S7_9STRA</name>
<feature type="compositionally biased region" description="Polar residues" evidence="1">
    <location>
        <begin position="281"/>
        <end position="302"/>
    </location>
</feature>
<protein>
    <submittedName>
        <fullName evidence="2">Uncharacterized protein</fullName>
    </submittedName>
</protein>
<feature type="compositionally biased region" description="Basic residues" evidence="1">
    <location>
        <begin position="123"/>
        <end position="142"/>
    </location>
</feature>